<dbReference type="InterPro" id="IPR005807">
    <property type="entry name" value="SecE_bac"/>
</dbReference>
<evidence type="ECO:0000256" key="9">
    <source>
        <dbReference type="HAMAP-Rule" id="MF_00422"/>
    </source>
</evidence>
<dbReference type="RefSeq" id="WP_098484319.1">
    <property type="nucleotide sequence ID" value="NZ_PDJI01000004.1"/>
</dbReference>
<evidence type="ECO:0000313" key="11">
    <source>
        <dbReference type="EMBL" id="PFG40402.1"/>
    </source>
</evidence>
<dbReference type="NCBIfam" id="TIGR00964">
    <property type="entry name" value="secE_bact"/>
    <property type="match status" value="1"/>
</dbReference>
<comment type="similarity">
    <text evidence="9">Belongs to the SecE/SEC61-gamma family.</text>
</comment>
<accession>A0A2A9EQ69</accession>
<dbReference type="Proteomes" id="UP000222106">
    <property type="component" value="Unassembled WGS sequence"/>
</dbReference>
<keyword evidence="2 9" id="KW-0813">Transport</keyword>
<evidence type="ECO:0000256" key="8">
    <source>
        <dbReference type="ARBA" id="ARBA00023136"/>
    </source>
</evidence>
<evidence type="ECO:0000256" key="3">
    <source>
        <dbReference type="ARBA" id="ARBA00022475"/>
    </source>
</evidence>
<dbReference type="GO" id="GO:0008320">
    <property type="term" value="F:protein transmembrane transporter activity"/>
    <property type="evidence" value="ECO:0007669"/>
    <property type="project" value="UniProtKB-UniRule"/>
</dbReference>
<dbReference type="InterPro" id="IPR038379">
    <property type="entry name" value="SecE_sf"/>
</dbReference>
<sequence>MSESASATSGRPERAASAGGATTKKKRGLFGRIALFVRQVIAELKKVVRPTRSELMTYFVVVLVFVAAIMAFVGLLDLSFGRLVLWIFG</sequence>
<comment type="function">
    <text evidence="9">Essential subunit of the Sec protein translocation channel SecYEG. Clamps together the 2 halves of SecY. May contact the channel plug during translocation.</text>
</comment>
<evidence type="ECO:0000256" key="1">
    <source>
        <dbReference type="ARBA" id="ARBA00004370"/>
    </source>
</evidence>
<comment type="caution">
    <text evidence="11">The sequence shown here is derived from an EMBL/GenBank/DDBJ whole genome shotgun (WGS) entry which is preliminary data.</text>
</comment>
<comment type="subcellular location">
    <subcellularLocation>
        <location evidence="9">Cell membrane</location>
        <topology evidence="9">Single-pass membrane protein</topology>
    </subcellularLocation>
    <subcellularLocation>
        <location evidence="1">Membrane</location>
    </subcellularLocation>
</comment>
<dbReference type="GO" id="GO:0065002">
    <property type="term" value="P:intracellular protein transmembrane transport"/>
    <property type="evidence" value="ECO:0007669"/>
    <property type="project" value="UniProtKB-UniRule"/>
</dbReference>
<evidence type="ECO:0000256" key="4">
    <source>
        <dbReference type="ARBA" id="ARBA00022692"/>
    </source>
</evidence>
<keyword evidence="8 9" id="KW-0472">Membrane</keyword>
<dbReference type="InterPro" id="IPR001901">
    <property type="entry name" value="Translocase_SecE/Sec61-g"/>
</dbReference>
<dbReference type="PANTHER" id="PTHR33910">
    <property type="entry name" value="PROTEIN TRANSLOCASE SUBUNIT SECE"/>
    <property type="match status" value="1"/>
</dbReference>
<gene>
    <name evidence="9" type="primary">secE</name>
    <name evidence="11" type="ORF">ATJ97_2931</name>
</gene>
<protein>
    <recommendedName>
        <fullName evidence="9">Protein translocase subunit SecE</fullName>
    </recommendedName>
</protein>
<keyword evidence="12" id="KW-1185">Reference proteome</keyword>
<keyword evidence="4 9" id="KW-0812">Transmembrane</keyword>
<organism evidence="11 12">
    <name type="scientific">Georgenia soli</name>
    <dbReference type="NCBI Taxonomy" id="638953"/>
    <lineage>
        <taxon>Bacteria</taxon>
        <taxon>Bacillati</taxon>
        <taxon>Actinomycetota</taxon>
        <taxon>Actinomycetes</taxon>
        <taxon>Micrococcales</taxon>
        <taxon>Bogoriellaceae</taxon>
        <taxon>Georgenia</taxon>
    </lineage>
</organism>
<evidence type="ECO:0000256" key="2">
    <source>
        <dbReference type="ARBA" id="ARBA00022448"/>
    </source>
</evidence>
<dbReference type="HAMAP" id="MF_00422">
    <property type="entry name" value="SecE"/>
    <property type="match status" value="1"/>
</dbReference>
<dbReference type="GO" id="GO:0006605">
    <property type="term" value="P:protein targeting"/>
    <property type="evidence" value="ECO:0007669"/>
    <property type="project" value="UniProtKB-UniRule"/>
</dbReference>
<evidence type="ECO:0000256" key="10">
    <source>
        <dbReference type="SAM" id="MobiDB-lite"/>
    </source>
</evidence>
<feature type="region of interest" description="Disordered" evidence="10">
    <location>
        <begin position="1"/>
        <end position="24"/>
    </location>
</feature>
<evidence type="ECO:0000256" key="7">
    <source>
        <dbReference type="ARBA" id="ARBA00023010"/>
    </source>
</evidence>
<keyword evidence="5 9" id="KW-0653">Protein transport</keyword>
<proteinExistence type="inferred from homology"/>
<keyword evidence="7 9" id="KW-0811">Translocation</keyword>
<reference evidence="11 12" key="1">
    <citation type="submission" date="2017-10" db="EMBL/GenBank/DDBJ databases">
        <title>Sequencing the genomes of 1000 actinobacteria strains.</title>
        <authorList>
            <person name="Klenk H.-P."/>
        </authorList>
    </citation>
    <scope>NUCLEOTIDE SEQUENCE [LARGE SCALE GENOMIC DNA]</scope>
    <source>
        <strain evidence="11 12">DSM 21838</strain>
    </source>
</reference>
<dbReference type="AlphaFoldDB" id="A0A2A9EQ69"/>
<dbReference type="Gene3D" id="1.20.5.1030">
    <property type="entry name" value="Preprotein translocase secy subunit"/>
    <property type="match status" value="1"/>
</dbReference>
<evidence type="ECO:0000256" key="6">
    <source>
        <dbReference type="ARBA" id="ARBA00022989"/>
    </source>
</evidence>
<dbReference type="OrthoDB" id="9805743at2"/>
<dbReference type="GO" id="GO:0005886">
    <property type="term" value="C:plasma membrane"/>
    <property type="evidence" value="ECO:0007669"/>
    <property type="project" value="UniProtKB-SubCell"/>
</dbReference>
<keyword evidence="3 9" id="KW-1003">Cell membrane</keyword>
<evidence type="ECO:0000313" key="12">
    <source>
        <dbReference type="Proteomes" id="UP000222106"/>
    </source>
</evidence>
<evidence type="ECO:0000256" key="5">
    <source>
        <dbReference type="ARBA" id="ARBA00022927"/>
    </source>
</evidence>
<feature type="transmembrane region" description="Helical" evidence="9">
    <location>
        <begin position="55"/>
        <end position="76"/>
    </location>
</feature>
<dbReference type="GO" id="GO:0009306">
    <property type="term" value="P:protein secretion"/>
    <property type="evidence" value="ECO:0007669"/>
    <property type="project" value="UniProtKB-UniRule"/>
</dbReference>
<dbReference type="PANTHER" id="PTHR33910:SF1">
    <property type="entry name" value="PROTEIN TRANSLOCASE SUBUNIT SECE"/>
    <property type="match status" value="1"/>
</dbReference>
<dbReference type="Pfam" id="PF00584">
    <property type="entry name" value="SecE"/>
    <property type="match status" value="1"/>
</dbReference>
<name>A0A2A9EQ69_9MICO</name>
<comment type="subunit">
    <text evidence="9">Component of the Sec protein translocase complex. Heterotrimer consisting of SecY, SecE and SecG subunits. The heterotrimers can form oligomers, although 1 heterotrimer is thought to be able to translocate proteins. Interacts with the ribosome. Interacts with SecDF, and other proteins may be involved. Interacts with SecA.</text>
</comment>
<dbReference type="GO" id="GO:0043952">
    <property type="term" value="P:protein transport by the Sec complex"/>
    <property type="evidence" value="ECO:0007669"/>
    <property type="project" value="UniProtKB-UniRule"/>
</dbReference>
<keyword evidence="6 9" id="KW-1133">Transmembrane helix</keyword>
<dbReference type="EMBL" id="PDJI01000004">
    <property type="protein sequence ID" value="PFG40402.1"/>
    <property type="molecule type" value="Genomic_DNA"/>
</dbReference>